<protein>
    <submittedName>
        <fullName evidence="1">Uncharacterized protein</fullName>
    </submittedName>
</protein>
<proteinExistence type="predicted"/>
<accession>A0A0K8PGV5</accession>
<dbReference type="SUPFAM" id="SSF52777">
    <property type="entry name" value="CoA-dependent acyltransferases"/>
    <property type="match status" value="1"/>
</dbReference>
<dbReference type="EMBL" id="DF968228">
    <property type="protein sequence ID" value="GAP47122.1"/>
    <property type="molecule type" value="Genomic_DNA"/>
</dbReference>
<dbReference type="AlphaFoldDB" id="A0A0K8PGV5"/>
<dbReference type="PATRIC" id="fig|146537.3.peg.1964"/>
<gene>
    <name evidence="1" type="ORF">SAZU_1859</name>
</gene>
<name>A0A0K8PGV5_STRAJ</name>
<sequence length="44" mass="4695">MIAPEADSITVTFEYSTDLFTHETVEAWAGSFTEAPRSAVDSGG</sequence>
<dbReference type="Gene3D" id="3.30.559.30">
    <property type="entry name" value="Nonribosomal peptide synthetase, condensation domain"/>
    <property type="match status" value="1"/>
</dbReference>
<organism evidence="1 2">
    <name type="scientific">Streptomyces azureus</name>
    <dbReference type="NCBI Taxonomy" id="146537"/>
    <lineage>
        <taxon>Bacteria</taxon>
        <taxon>Bacillati</taxon>
        <taxon>Actinomycetota</taxon>
        <taxon>Actinomycetes</taxon>
        <taxon>Kitasatosporales</taxon>
        <taxon>Streptomycetaceae</taxon>
        <taxon>Streptomyces</taxon>
    </lineage>
</organism>
<reference evidence="1" key="1">
    <citation type="journal article" date="2015" name="Genome Announc.">
        <title>Draft Genome Sequence of Thiostrepton-Producing Streptomyces azureus ATCC 14921.</title>
        <authorList>
            <person name="Sakihara K."/>
            <person name="Maeda J."/>
            <person name="Tashiro K."/>
            <person name="Fujino Y."/>
            <person name="Kuhara S."/>
            <person name="Ohshima T."/>
            <person name="Ogata S."/>
            <person name="Doi K."/>
        </authorList>
    </citation>
    <scope>NUCLEOTIDE SEQUENCE [LARGE SCALE GENOMIC DNA]</scope>
    <source>
        <strain evidence="1">ATCC14921</strain>
    </source>
</reference>
<dbReference type="Proteomes" id="UP000053859">
    <property type="component" value="Unassembled WGS sequence"/>
</dbReference>
<evidence type="ECO:0000313" key="2">
    <source>
        <dbReference type="Proteomes" id="UP000053859"/>
    </source>
</evidence>
<keyword evidence="2" id="KW-1185">Reference proteome</keyword>
<evidence type="ECO:0000313" key="1">
    <source>
        <dbReference type="EMBL" id="GAP47122.1"/>
    </source>
</evidence>
<dbReference type="RefSeq" id="WP_269085441.1">
    <property type="nucleotide sequence ID" value="NZ_DF968228.1"/>
</dbReference>